<evidence type="ECO:0000313" key="1">
    <source>
        <dbReference type="EMBL" id="GAU37809.1"/>
    </source>
</evidence>
<reference evidence="2" key="1">
    <citation type="journal article" date="2017" name="Front. Plant Sci.">
        <title>Climate Clever Clovers: New Paradigm to Reduce the Environmental Footprint of Ruminants by Breeding Low Methanogenic Forages Utilizing Haplotype Variation.</title>
        <authorList>
            <person name="Kaur P."/>
            <person name="Appels R."/>
            <person name="Bayer P.E."/>
            <person name="Keeble-Gagnere G."/>
            <person name="Wang J."/>
            <person name="Hirakawa H."/>
            <person name="Shirasawa K."/>
            <person name="Vercoe P."/>
            <person name="Stefanova K."/>
            <person name="Durmic Z."/>
            <person name="Nichols P."/>
            <person name="Revell C."/>
            <person name="Isobe S.N."/>
            <person name="Edwards D."/>
            <person name="Erskine W."/>
        </authorList>
    </citation>
    <scope>NUCLEOTIDE SEQUENCE [LARGE SCALE GENOMIC DNA]</scope>
    <source>
        <strain evidence="2">cv. Daliak</strain>
    </source>
</reference>
<gene>
    <name evidence="1" type="ORF">TSUD_276260</name>
</gene>
<name>A0A2Z6P2D2_TRISU</name>
<accession>A0A2Z6P2D2</accession>
<organism evidence="1 2">
    <name type="scientific">Trifolium subterraneum</name>
    <name type="common">Subterranean clover</name>
    <dbReference type="NCBI Taxonomy" id="3900"/>
    <lineage>
        <taxon>Eukaryota</taxon>
        <taxon>Viridiplantae</taxon>
        <taxon>Streptophyta</taxon>
        <taxon>Embryophyta</taxon>
        <taxon>Tracheophyta</taxon>
        <taxon>Spermatophyta</taxon>
        <taxon>Magnoliopsida</taxon>
        <taxon>eudicotyledons</taxon>
        <taxon>Gunneridae</taxon>
        <taxon>Pentapetalae</taxon>
        <taxon>rosids</taxon>
        <taxon>fabids</taxon>
        <taxon>Fabales</taxon>
        <taxon>Fabaceae</taxon>
        <taxon>Papilionoideae</taxon>
        <taxon>50 kb inversion clade</taxon>
        <taxon>NPAAA clade</taxon>
        <taxon>Hologalegina</taxon>
        <taxon>IRL clade</taxon>
        <taxon>Trifolieae</taxon>
        <taxon>Trifolium</taxon>
    </lineage>
</organism>
<keyword evidence="2" id="KW-1185">Reference proteome</keyword>
<dbReference type="Proteomes" id="UP000242715">
    <property type="component" value="Unassembled WGS sequence"/>
</dbReference>
<proteinExistence type="predicted"/>
<dbReference type="AlphaFoldDB" id="A0A2Z6P2D2"/>
<dbReference type="EMBL" id="DF973689">
    <property type="protein sequence ID" value="GAU37809.1"/>
    <property type="molecule type" value="Genomic_DNA"/>
</dbReference>
<protein>
    <submittedName>
        <fullName evidence="1">Uncharacterized protein</fullName>
    </submittedName>
</protein>
<evidence type="ECO:0000313" key="2">
    <source>
        <dbReference type="Proteomes" id="UP000242715"/>
    </source>
</evidence>
<sequence length="50" mass="5497">MMVPRFEESWCIGGVCKLRFDLIDLCGDGGISLLLRFDTVAPSPAQARDP</sequence>